<evidence type="ECO:0000313" key="4">
    <source>
        <dbReference type="Proteomes" id="UP000583944"/>
    </source>
</evidence>
<gene>
    <name evidence="3" type="ORF">ECC02_011308</name>
</gene>
<dbReference type="InterPro" id="IPR000477">
    <property type="entry name" value="RT_dom"/>
</dbReference>
<feature type="region of interest" description="Disordered" evidence="1">
    <location>
        <begin position="1"/>
        <end position="22"/>
    </location>
</feature>
<evidence type="ECO:0000313" key="3">
    <source>
        <dbReference type="EMBL" id="KAF5215967.1"/>
    </source>
</evidence>
<organism evidence="3 4">
    <name type="scientific">Trypanosoma cruzi</name>
    <dbReference type="NCBI Taxonomy" id="5693"/>
    <lineage>
        <taxon>Eukaryota</taxon>
        <taxon>Discoba</taxon>
        <taxon>Euglenozoa</taxon>
        <taxon>Kinetoplastea</taxon>
        <taxon>Metakinetoplastina</taxon>
        <taxon>Trypanosomatida</taxon>
        <taxon>Trypanosomatidae</taxon>
        <taxon>Trypanosoma</taxon>
        <taxon>Schizotrypanum</taxon>
    </lineage>
</organism>
<dbReference type="VEuPathDB" id="TriTrypDB:ECC02_011308"/>
<proteinExistence type="predicted"/>
<dbReference type="Pfam" id="PF00078">
    <property type="entry name" value="RVT_1"/>
    <property type="match status" value="1"/>
</dbReference>
<accession>A0A7J6XNF1</accession>
<name>A0A7J6XNF1_TRYCR</name>
<dbReference type="AlphaFoldDB" id="A0A7J6XNF1"/>
<feature type="domain" description="Reverse transcriptase" evidence="2">
    <location>
        <begin position="134"/>
        <end position="224"/>
    </location>
</feature>
<dbReference type="VEuPathDB" id="TriTrypDB:BCY84_21326"/>
<evidence type="ECO:0000256" key="1">
    <source>
        <dbReference type="SAM" id="MobiDB-lite"/>
    </source>
</evidence>
<evidence type="ECO:0000259" key="2">
    <source>
        <dbReference type="Pfam" id="PF00078"/>
    </source>
</evidence>
<reference evidence="3 4" key="1">
    <citation type="journal article" date="2019" name="Genome Biol. Evol.">
        <title>Nanopore Sequencing Significantly Improves Genome Assembly of the Protozoan Parasite Trypanosoma cruzi.</title>
        <authorList>
            <person name="Diaz-Viraque F."/>
            <person name="Pita S."/>
            <person name="Greif G."/>
            <person name="de Souza R.C.M."/>
            <person name="Iraola G."/>
            <person name="Robello C."/>
        </authorList>
    </citation>
    <scope>NUCLEOTIDE SEQUENCE [LARGE SCALE GENOMIC DNA]</scope>
    <source>
        <strain evidence="3 4">Berenice</strain>
    </source>
</reference>
<dbReference type="EMBL" id="JABDHM010000251">
    <property type="protein sequence ID" value="KAF5215967.1"/>
    <property type="molecule type" value="Genomic_DNA"/>
</dbReference>
<dbReference type="Proteomes" id="UP000583944">
    <property type="component" value="Unassembled WGS sequence"/>
</dbReference>
<protein>
    <recommendedName>
        <fullName evidence="2">Reverse transcriptase domain-containing protein</fullName>
    </recommendedName>
</protein>
<sequence length="233" mass="25021">MRWTSPNKYGRARPHPTAVALGTGAWPRRNTWRGTEPSRPCGEACRPLAVRYPPTCRGRPAESATCGCATPAQSGENGIQLRPPPTCNAEQLPQQAHGTHSLHTHPGRHRVPVDSAAIWPLAGQFHPRPIAAPQGCHASQHRTAAVFVDHANAFGTVGPDAVILEMRRLSIPNRIARWSAACLNNTSAVVCIDKQLTPSSMTLTRGAPQGTVPSPIMFVVVMQSRCSCSSKVP</sequence>
<comment type="caution">
    <text evidence="3">The sequence shown here is derived from an EMBL/GenBank/DDBJ whole genome shotgun (WGS) entry which is preliminary data.</text>
</comment>